<sequence length="288" mass="32784">MENSGIVERDGFSLGYSIEGEGIPLMVIGSAVYYRRLFSNTLKSGFRLIFIDHRGHVPSPAGQAGSDLDGLLDRVLDDVEAIREHLGLRDLIVAGHSGNAFLALEYARKYPAEVRKIVLLNTAPSNSSERQQQSIAFFEADASEERKDKFQQDFALLPGDIEREPERRFAHMCIRMGAHSFYDYGYDATAMWEDVHTNMPVIDVLWGDAFARLNMLERLEGLDKPVFIGLGQYDYLIGPLTLWDGIEEKHDYVRKVVFDRSGHNPMLEEPERFEALLAEWIHSVPDRY</sequence>
<accession>A0A369BP82</accession>
<evidence type="ECO:0000313" key="3">
    <source>
        <dbReference type="EMBL" id="RCX23429.1"/>
    </source>
</evidence>
<reference evidence="3 4" key="1">
    <citation type="submission" date="2018-07" db="EMBL/GenBank/DDBJ databases">
        <title>Genomic Encyclopedia of Type Strains, Phase III (KMG-III): the genomes of soil and plant-associated and newly described type strains.</title>
        <authorList>
            <person name="Whitman W."/>
        </authorList>
    </citation>
    <scope>NUCLEOTIDE SEQUENCE [LARGE SCALE GENOMIC DNA]</scope>
    <source>
        <strain evidence="3 4">CECT 8333</strain>
    </source>
</reference>
<dbReference type="GO" id="GO:0016787">
    <property type="term" value="F:hydrolase activity"/>
    <property type="evidence" value="ECO:0007669"/>
    <property type="project" value="UniProtKB-KW"/>
</dbReference>
<dbReference type="RefSeq" id="WP_114495309.1">
    <property type="nucleotide sequence ID" value="NZ_QPJW01000001.1"/>
</dbReference>
<dbReference type="AlphaFoldDB" id="A0A369BP82"/>
<dbReference type="Pfam" id="PF00561">
    <property type="entry name" value="Abhydrolase_1"/>
    <property type="match status" value="1"/>
</dbReference>
<dbReference type="InterPro" id="IPR000073">
    <property type="entry name" value="AB_hydrolase_1"/>
</dbReference>
<evidence type="ECO:0000256" key="1">
    <source>
        <dbReference type="ARBA" id="ARBA00022801"/>
    </source>
</evidence>
<evidence type="ECO:0000313" key="4">
    <source>
        <dbReference type="Proteomes" id="UP000253090"/>
    </source>
</evidence>
<gene>
    <name evidence="3" type="ORF">DFP94_1011028</name>
</gene>
<keyword evidence="4" id="KW-1185">Reference proteome</keyword>
<dbReference type="OrthoDB" id="53505at2"/>
<evidence type="ECO:0000259" key="2">
    <source>
        <dbReference type="Pfam" id="PF00561"/>
    </source>
</evidence>
<proteinExistence type="predicted"/>
<feature type="domain" description="AB hydrolase-1" evidence="2">
    <location>
        <begin position="29"/>
        <end position="270"/>
    </location>
</feature>
<organism evidence="3 4">
    <name type="scientific">Fontibacillus phaseoli</name>
    <dbReference type="NCBI Taxonomy" id="1416533"/>
    <lineage>
        <taxon>Bacteria</taxon>
        <taxon>Bacillati</taxon>
        <taxon>Bacillota</taxon>
        <taxon>Bacilli</taxon>
        <taxon>Bacillales</taxon>
        <taxon>Paenibacillaceae</taxon>
        <taxon>Fontibacillus</taxon>
    </lineage>
</organism>
<keyword evidence="1" id="KW-0378">Hydrolase</keyword>
<protein>
    <submittedName>
        <fullName evidence="3">Proline iminopeptidase</fullName>
    </submittedName>
</protein>
<dbReference type="Proteomes" id="UP000253090">
    <property type="component" value="Unassembled WGS sequence"/>
</dbReference>
<dbReference type="Gene3D" id="3.40.50.1820">
    <property type="entry name" value="alpha/beta hydrolase"/>
    <property type="match status" value="1"/>
</dbReference>
<comment type="caution">
    <text evidence="3">The sequence shown here is derived from an EMBL/GenBank/DDBJ whole genome shotgun (WGS) entry which is preliminary data.</text>
</comment>
<dbReference type="SUPFAM" id="SSF53474">
    <property type="entry name" value="alpha/beta-Hydrolases"/>
    <property type="match status" value="1"/>
</dbReference>
<dbReference type="PANTHER" id="PTHR43798">
    <property type="entry name" value="MONOACYLGLYCEROL LIPASE"/>
    <property type="match status" value="1"/>
</dbReference>
<name>A0A369BP82_9BACL</name>
<dbReference type="PANTHER" id="PTHR43798:SF31">
    <property type="entry name" value="AB HYDROLASE SUPERFAMILY PROTEIN YCLE"/>
    <property type="match status" value="1"/>
</dbReference>
<dbReference type="InterPro" id="IPR050266">
    <property type="entry name" value="AB_hydrolase_sf"/>
</dbReference>
<dbReference type="GO" id="GO:0016020">
    <property type="term" value="C:membrane"/>
    <property type="evidence" value="ECO:0007669"/>
    <property type="project" value="TreeGrafter"/>
</dbReference>
<dbReference type="InterPro" id="IPR029058">
    <property type="entry name" value="AB_hydrolase_fold"/>
</dbReference>
<dbReference type="EMBL" id="QPJW01000001">
    <property type="protein sequence ID" value="RCX23429.1"/>
    <property type="molecule type" value="Genomic_DNA"/>
</dbReference>